<sequence>MVFEMSDDPRQRGFIEAANTDGSDVSITGDPGDLPDDVDSVLSGLLTDHDVDHYPGGAVIGWFAPNGLADASVRDPIDVESDPHPFDRS</sequence>
<dbReference type="EMBL" id="CP073695">
    <property type="protein sequence ID" value="QUO47799.1"/>
    <property type="molecule type" value="Genomic_DNA"/>
</dbReference>
<organism evidence="1 2">
    <name type="scientific">Halorubrum ruber</name>
    <dbReference type="NCBI Taxonomy" id="2982524"/>
    <lineage>
        <taxon>Archaea</taxon>
        <taxon>Methanobacteriati</taxon>
        <taxon>Methanobacteriota</taxon>
        <taxon>Stenosarchaea group</taxon>
        <taxon>Halobacteria</taxon>
        <taxon>Halobacteriales</taxon>
        <taxon>Haloferacaceae</taxon>
        <taxon>Halorubrum</taxon>
    </lineage>
</organism>
<evidence type="ECO:0000313" key="1">
    <source>
        <dbReference type="EMBL" id="QUO47799.1"/>
    </source>
</evidence>
<name>A0A8T8LKV8_9EURY</name>
<dbReference type="Proteomes" id="UP000679341">
    <property type="component" value="Chromosome"/>
</dbReference>
<reference evidence="1 2" key="1">
    <citation type="submission" date="2021-03" db="EMBL/GenBank/DDBJ databases">
        <title>Halorubrum sodomense MBLA0099, Whole genome shotgun sequencing.</title>
        <authorList>
            <person name="Seo M.-J."/>
            <person name="Cho E.-S."/>
            <person name="Hwang C.Y."/>
        </authorList>
    </citation>
    <scope>NUCLEOTIDE SEQUENCE [LARGE SCALE GENOMIC DNA]</scope>
    <source>
        <strain evidence="1 2">MBLA0099</strain>
    </source>
</reference>
<accession>A0A8T8LKV8</accession>
<dbReference type="RefSeq" id="WP_211553717.1">
    <property type="nucleotide sequence ID" value="NZ_CP073695.1"/>
</dbReference>
<dbReference type="AlphaFoldDB" id="A0A8T8LKV8"/>
<gene>
    <name evidence="1" type="ORF">J7656_14830</name>
</gene>
<dbReference type="GeneID" id="64828840"/>
<keyword evidence="2" id="KW-1185">Reference proteome</keyword>
<dbReference type="KEGG" id="hss:J7656_14830"/>
<evidence type="ECO:0000313" key="2">
    <source>
        <dbReference type="Proteomes" id="UP000679341"/>
    </source>
</evidence>
<proteinExistence type="predicted"/>
<protein>
    <submittedName>
        <fullName evidence="1">Uncharacterized protein</fullName>
    </submittedName>
</protein>